<accession>A0A0J8GQQ8</accession>
<organism evidence="1 2">
    <name type="scientific">Catenovulum maritimum</name>
    <dbReference type="NCBI Taxonomy" id="1513271"/>
    <lineage>
        <taxon>Bacteria</taxon>
        <taxon>Pseudomonadati</taxon>
        <taxon>Pseudomonadota</taxon>
        <taxon>Gammaproteobacteria</taxon>
        <taxon>Alteromonadales</taxon>
        <taxon>Alteromonadaceae</taxon>
        <taxon>Catenovulum</taxon>
    </lineage>
</organism>
<keyword evidence="2" id="KW-1185">Reference proteome</keyword>
<dbReference type="Proteomes" id="UP000037600">
    <property type="component" value="Unassembled WGS sequence"/>
</dbReference>
<dbReference type="RefSeq" id="WP_048692282.1">
    <property type="nucleotide sequence ID" value="NZ_KQ130490.1"/>
</dbReference>
<dbReference type="EMBL" id="LAZL01000015">
    <property type="protein sequence ID" value="KMT65135.1"/>
    <property type="molecule type" value="Genomic_DNA"/>
</dbReference>
<protein>
    <submittedName>
        <fullName evidence="1">Uncharacterized protein</fullName>
    </submittedName>
</protein>
<evidence type="ECO:0000313" key="2">
    <source>
        <dbReference type="Proteomes" id="UP000037600"/>
    </source>
</evidence>
<reference evidence="1 2" key="1">
    <citation type="submission" date="2015-04" db="EMBL/GenBank/DDBJ databases">
        <title>Draft Genome Sequence of the Novel Agar-Digesting Marine Bacterium Q1.</title>
        <authorList>
            <person name="Li Y."/>
            <person name="Li D."/>
            <person name="Chen G."/>
            <person name="Du Z."/>
        </authorList>
    </citation>
    <scope>NUCLEOTIDE SEQUENCE [LARGE SCALE GENOMIC DNA]</scope>
    <source>
        <strain evidence="1 2">Q1</strain>
    </source>
</reference>
<dbReference type="OrthoDB" id="9003974at2"/>
<sequence length="128" mass="14969">MEQVKFDNFDMIARNSNEEYSLLVRVAKGFADYTVEVPITEKDYAVISENKERAEFLYSVLHYIFQCDYKNLDHAQQSLNIVLYEKDSVVESFLTELDHGKANGSISNLMRIICKREQSPMIQGKWFK</sequence>
<proteinExistence type="predicted"/>
<dbReference type="AlphaFoldDB" id="A0A0J8GQQ8"/>
<evidence type="ECO:0000313" key="1">
    <source>
        <dbReference type="EMBL" id="KMT65135.1"/>
    </source>
</evidence>
<comment type="caution">
    <text evidence="1">The sequence shown here is derived from an EMBL/GenBank/DDBJ whole genome shotgun (WGS) entry which is preliminary data.</text>
</comment>
<gene>
    <name evidence="1" type="ORF">XM47_10375</name>
</gene>
<name>A0A0J8GQQ8_9ALTE</name>